<dbReference type="InterPro" id="IPR029052">
    <property type="entry name" value="Metallo-depent_PP-like"/>
</dbReference>
<evidence type="ECO:0000313" key="3">
    <source>
        <dbReference type="Proteomes" id="UP000195326"/>
    </source>
</evidence>
<dbReference type="Pfam" id="PF00149">
    <property type="entry name" value="Metallophos"/>
    <property type="match status" value="1"/>
</dbReference>
<dbReference type="SUPFAM" id="SSF56300">
    <property type="entry name" value="Metallo-dependent phosphatases"/>
    <property type="match status" value="1"/>
</dbReference>
<dbReference type="AlphaFoldDB" id="A0A1Y4LP10"/>
<comment type="caution">
    <text evidence="2">The sequence shown here is derived from an EMBL/GenBank/DDBJ whole genome shotgun (WGS) entry which is preliminary data.</text>
</comment>
<protein>
    <submittedName>
        <fullName evidence="2">Metallophosphatase</fullName>
    </submittedName>
</protein>
<reference evidence="3" key="1">
    <citation type="submission" date="2017-04" db="EMBL/GenBank/DDBJ databases">
        <title>Function of individual gut microbiota members based on whole genome sequencing of pure cultures obtained from chicken caecum.</title>
        <authorList>
            <person name="Medvecky M."/>
            <person name="Cejkova D."/>
            <person name="Polansky O."/>
            <person name="Karasova D."/>
            <person name="Kubasova T."/>
            <person name="Cizek A."/>
            <person name="Rychlik I."/>
        </authorList>
    </citation>
    <scope>NUCLEOTIDE SEQUENCE [LARGE SCALE GENOMIC DNA]</scope>
    <source>
        <strain evidence="3">An179</strain>
    </source>
</reference>
<accession>A0A1Y4LP10</accession>
<dbReference type="PANTHER" id="PTHR12905">
    <property type="entry name" value="METALLOPHOSPHOESTERASE"/>
    <property type="match status" value="1"/>
</dbReference>
<dbReference type="Gene3D" id="3.60.21.10">
    <property type="match status" value="1"/>
</dbReference>
<gene>
    <name evidence="2" type="ORF">B5F15_07490</name>
</gene>
<feature type="domain" description="Calcineurin-like phosphoesterase" evidence="1">
    <location>
        <begin position="2"/>
        <end position="229"/>
    </location>
</feature>
<proteinExistence type="predicted"/>
<dbReference type="Proteomes" id="UP000195326">
    <property type="component" value="Unassembled WGS sequence"/>
</dbReference>
<dbReference type="InterPro" id="IPR004843">
    <property type="entry name" value="Calcineurin-like_PHP"/>
</dbReference>
<evidence type="ECO:0000259" key="1">
    <source>
        <dbReference type="Pfam" id="PF00149"/>
    </source>
</evidence>
<dbReference type="CDD" id="cd00838">
    <property type="entry name" value="MPP_superfamily"/>
    <property type="match status" value="1"/>
</dbReference>
<dbReference type="GO" id="GO:0016787">
    <property type="term" value="F:hydrolase activity"/>
    <property type="evidence" value="ECO:0007669"/>
    <property type="project" value="InterPro"/>
</dbReference>
<dbReference type="PANTHER" id="PTHR12905:SF0">
    <property type="entry name" value="CALCINEURIN-LIKE PHOSPHOESTERASE DOMAIN-CONTAINING PROTEIN"/>
    <property type="match status" value="1"/>
</dbReference>
<organism evidence="2 3">
    <name type="scientific">Butyricicoccus pullicaecorum</name>
    <dbReference type="NCBI Taxonomy" id="501571"/>
    <lineage>
        <taxon>Bacteria</taxon>
        <taxon>Bacillati</taxon>
        <taxon>Bacillota</taxon>
        <taxon>Clostridia</taxon>
        <taxon>Eubacteriales</taxon>
        <taxon>Butyricicoccaceae</taxon>
        <taxon>Butyricicoccus</taxon>
    </lineage>
</organism>
<dbReference type="RefSeq" id="WP_087414938.1">
    <property type="nucleotide sequence ID" value="NZ_NFKL01000009.1"/>
</dbReference>
<dbReference type="EMBL" id="NFKL01000009">
    <property type="protein sequence ID" value="OUP58425.1"/>
    <property type="molecule type" value="Genomic_DNA"/>
</dbReference>
<dbReference type="InterPro" id="IPR051693">
    <property type="entry name" value="UPF0046_metallophosphoest"/>
</dbReference>
<evidence type="ECO:0000313" key="2">
    <source>
        <dbReference type="EMBL" id="OUP58425.1"/>
    </source>
</evidence>
<name>A0A1Y4LP10_9FIRM</name>
<sequence length="248" mass="29301">MIYATGDTHGNFQRFAPEYFPEQAGMTKEDYMIICGDFGGVWDGGKKEERNLDWLEDLPFTTLFISGNHENFDLLRKYPTEEWNGGKIQRIRPHVIHLMRGQVFDLQGYSFFTMGGARSHDIEDGVLNPKAPDFEEQYWTLRRMGGRFRVNHQSWWKQELPSKTEYEEARHSLEGIHYEMDYVITHCAPTSIVDILGNGGYVHDHLTDFLEEVKERAKFHYWLFGHYHDNKIIDDRFVLLWEQMVQVV</sequence>